<evidence type="ECO:0000313" key="11">
    <source>
        <dbReference type="Ensembl" id="ENSCPBP00000016421.1"/>
    </source>
</evidence>
<dbReference type="GO" id="GO:0005829">
    <property type="term" value="C:cytosol"/>
    <property type="evidence" value="ECO:0007669"/>
    <property type="project" value="Ensembl"/>
</dbReference>
<evidence type="ECO:0000256" key="6">
    <source>
        <dbReference type="PROSITE-ProRule" id="PRU00552"/>
    </source>
</evidence>
<dbReference type="GO" id="GO:0016787">
    <property type="term" value="F:hydrolase activity"/>
    <property type="evidence" value="ECO:0007669"/>
    <property type="project" value="UniProtKB-KW"/>
</dbReference>
<feature type="domain" description="Helicase C-terminal" evidence="9">
    <location>
        <begin position="380"/>
        <end position="536"/>
    </location>
</feature>
<reference evidence="11" key="2">
    <citation type="submission" date="2025-08" db="UniProtKB">
        <authorList>
            <consortium name="Ensembl"/>
        </authorList>
    </citation>
    <scope>IDENTIFICATION</scope>
</reference>
<feature type="compositionally biased region" description="Basic and acidic residues" evidence="7">
    <location>
        <begin position="1"/>
        <end position="15"/>
    </location>
</feature>
<reference evidence="11" key="3">
    <citation type="submission" date="2025-09" db="UniProtKB">
        <authorList>
            <consortium name="Ensembl"/>
        </authorList>
    </citation>
    <scope>IDENTIFICATION</scope>
</reference>
<dbReference type="SMART" id="SM00490">
    <property type="entry name" value="HELICc"/>
    <property type="match status" value="1"/>
</dbReference>
<dbReference type="GO" id="GO:0019843">
    <property type="term" value="F:rRNA binding"/>
    <property type="evidence" value="ECO:0007669"/>
    <property type="project" value="Ensembl"/>
</dbReference>
<sequence length="560" mass="60658">MGKALEQKGGREPEGHGVSCGGWGLEREGDPWAGREGKGDPGRRGDPWAGREGKGTRGGEGTPGPAVRGREEPWSSQPRCLTLGRWERPLLVSAGWKHRRSCGDYFQLERSQEQAPALRPPRATGRDGSFQALGVGPALVSALQSLSITQPTAVQCRAIPALLRGGNALCAAETGSGKTLAYLLPLFQKLLSRPSLGPTWPPSPRSLVLLPSRELAEQVRTVASSLGRSVGLRVREIGGGRGMASVKNQLRSDPDADLLVSTPGALCKALRKRMVRLERLYCLVLDEADTLLDPTFLDLVEEVLMQAPIAHSPKEVADQWDTKTQLVIVGATFPEGLGQLLSKVTSLGHFTTLTSQSLHHLLPHVQQKFIRIKGSDKASELLQLIKDQGPSNGALLIFCNNASTVNWLGYILDDHKIKHLRLQGQMPAAMRAGIFNTFQKGQSDVLICTDLASRGLDTSRVELVINYDFPSTLQDYLHRVGRVGRVGSKVPGTVVSFVTHRWDVDLVRKIETAARRRTSLPGMESGGLPGKRGQLRGTGIGPPGWTVSPEGFFISHTDCV</sequence>
<dbReference type="GeneTree" id="ENSGT00940000161738"/>
<dbReference type="Pfam" id="PF00271">
    <property type="entry name" value="Helicase_C"/>
    <property type="match status" value="1"/>
</dbReference>
<keyword evidence="2" id="KW-0547">Nucleotide-binding</keyword>
<evidence type="ECO:0000256" key="3">
    <source>
        <dbReference type="ARBA" id="ARBA00022801"/>
    </source>
</evidence>
<dbReference type="InterPro" id="IPR011545">
    <property type="entry name" value="DEAD/DEAH_box_helicase_dom"/>
</dbReference>
<proteinExistence type="predicted"/>
<evidence type="ECO:0000256" key="5">
    <source>
        <dbReference type="ARBA" id="ARBA00022840"/>
    </source>
</evidence>
<dbReference type="SUPFAM" id="SSF52540">
    <property type="entry name" value="P-loop containing nucleoside triphosphate hydrolases"/>
    <property type="match status" value="1"/>
</dbReference>
<organism evidence="11 12">
    <name type="scientific">Chrysemys picta bellii</name>
    <name type="common">Western painted turtle</name>
    <name type="synonym">Emys bellii</name>
    <dbReference type="NCBI Taxonomy" id="8478"/>
    <lineage>
        <taxon>Eukaryota</taxon>
        <taxon>Metazoa</taxon>
        <taxon>Chordata</taxon>
        <taxon>Craniata</taxon>
        <taxon>Vertebrata</taxon>
        <taxon>Euteleostomi</taxon>
        <taxon>Archelosauria</taxon>
        <taxon>Testudinata</taxon>
        <taxon>Testudines</taxon>
        <taxon>Cryptodira</taxon>
        <taxon>Durocryptodira</taxon>
        <taxon>Testudinoidea</taxon>
        <taxon>Emydidae</taxon>
        <taxon>Chrysemys</taxon>
    </lineage>
</organism>
<dbReference type="Gene3D" id="3.40.50.300">
    <property type="entry name" value="P-loop containing nucleotide triphosphate hydrolases"/>
    <property type="match status" value="2"/>
</dbReference>
<dbReference type="EC" id="3.6.4.13" evidence="1"/>
<dbReference type="PROSITE" id="PS51192">
    <property type="entry name" value="HELICASE_ATP_BIND_1"/>
    <property type="match status" value="1"/>
</dbReference>
<dbReference type="GO" id="GO:1902775">
    <property type="term" value="P:mitochondrial large ribosomal subunit assembly"/>
    <property type="evidence" value="ECO:0007669"/>
    <property type="project" value="Ensembl"/>
</dbReference>
<dbReference type="PANTHER" id="PTHR47960">
    <property type="entry name" value="DEAD-BOX ATP-DEPENDENT RNA HELICASE 50"/>
    <property type="match status" value="1"/>
</dbReference>
<dbReference type="GO" id="GO:0005524">
    <property type="term" value="F:ATP binding"/>
    <property type="evidence" value="ECO:0007669"/>
    <property type="project" value="UniProtKB-KW"/>
</dbReference>
<feature type="region of interest" description="Disordered" evidence="7">
    <location>
        <begin position="1"/>
        <end position="76"/>
    </location>
</feature>
<dbReference type="InterPro" id="IPR027417">
    <property type="entry name" value="P-loop_NTPase"/>
</dbReference>
<dbReference type="GO" id="GO:0042645">
    <property type="term" value="C:mitochondrial nucleoid"/>
    <property type="evidence" value="ECO:0007669"/>
    <property type="project" value="Ensembl"/>
</dbReference>
<dbReference type="SMART" id="SM00487">
    <property type="entry name" value="DEXDc"/>
    <property type="match status" value="1"/>
</dbReference>
<evidence type="ECO:0000313" key="12">
    <source>
        <dbReference type="Proteomes" id="UP000694380"/>
    </source>
</evidence>
<dbReference type="GO" id="GO:0005730">
    <property type="term" value="C:nucleolus"/>
    <property type="evidence" value="ECO:0007669"/>
    <property type="project" value="Ensembl"/>
</dbReference>
<dbReference type="GO" id="GO:0005654">
    <property type="term" value="C:nucleoplasm"/>
    <property type="evidence" value="ECO:0007669"/>
    <property type="project" value="Ensembl"/>
</dbReference>
<evidence type="ECO:0000259" key="10">
    <source>
        <dbReference type="PROSITE" id="PS51195"/>
    </source>
</evidence>
<feature type="short sequence motif" description="Q motif" evidence="6">
    <location>
        <begin position="128"/>
        <end position="156"/>
    </location>
</feature>
<keyword evidence="12" id="KW-1185">Reference proteome</keyword>
<keyword evidence="5" id="KW-0067">ATP-binding</keyword>
<dbReference type="InterPro" id="IPR014014">
    <property type="entry name" value="RNA_helicase_DEAD_Q_motif"/>
</dbReference>
<name>A0A8C3HDJ4_CHRPI</name>
<feature type="domain" description="DEAD-box RNA helicase Q" evidence="10">
    <location>
        <begin position="128"/>
        <end position="156"/>
    </location>
</feature>
<dbReference type="InterPro" id="IPR001650">
    <property type="entry name" value="Helicase_C-like"/>
</dbReference>
<feature type="domain" description="Helicase ATP-binding" evidence="8">
    <location>
        <begin position="159"/>
        <end position="351"/>
    </location>
</feature>
<protein>
    <recommendedName>
        <fullName evidence="1">RNA helicase</fullName>
        <ecNumber evidence="1">3.6.4.13</ecNumber>
    </recommendedName>
</protein>
<feature type="compositionally biased region" description="Basic and acidic residues" evidence="7">
    <location>
        <begin position="25"/>
        <end position="57"/>
    </location>
</feature>
<dbReference type="CDD" id="cd18787">
    <property type="entry name" value="SF2_C_DEAD"/>
    <property type="match status" value="1"/>
</dbReference>
<dbReference type="PROSITE" id="PS51195">
    <property type="entry name" value="Q_MOTIF"/>
    <property type="match status" value="1"/>
</dbReference>
<evidence type="ECO:0000256" key="7">
    <source>
        <dbReference type="SAM" id="MobiDB-lite"/>
    </source>
</evidence>
<keyword evidence="4" id="KW-0347">Helicase</keyword>
<dbReference type="PROSITE" id="PS51194">
    <property type="entry name" value="HELICASE_CTER"/>
    <property type="match status" value="1"/>
</dbReference>
<reference evidence="11" key="1">
    <citation type="journal article" date="2015" name="Genome Biol. Evol.">
        <title>Physical Mapping and Refinement of the Painted Turtle Genome (Chrysemys picta) Inform Amniote Genome Evolution and Challenge Turtle-Bird Chromosomal Conservation.</title>
        <authorList>
            <person name="Badenhorst D."/>
            <person name="Hillier L.W."/>
            <person name="Literman R."/>
            <person name="Montiel E.E."/>
            <person name="Radhakrishnan S."/>
            <person name="Shen Y."/>
            <person name="Minx P."/>
            <person name="Janes D.E."/>
            <person name="Warren W.C."/>
            <person name="Edwards S.V."/>
            <person name="Valenzuela N."/>
        </authorList>
    </citation>
    <scope>NUCLEOTIDE SEQUENCE [LARGE SCALE GENOMIC DNA]</scope>
</reference>
<dbReference type="AlphaFoldDB" id="A0A8C3HDJ4"/>
<dbReference type="GO" id="GO:0003724">
    <property type="term" value="F:RNA helicase activity"/>
    <property type="evidence" value="ECO:0007669"/>
    <property type="project" value="UniProtKB-EC"/>
</dbReference>
<dbReference type="GO" id="GO:0035770">
    <property type="term" value="C:ribonucleoprotein granule"/>
    <property type="evidence" value="ECO:0007669"/>
    <property type="project" value="Ensembl"/>
</dbReference>
<dbReference type="Proteomes" id="UP000694380">
    <property type="component" value="Chromosome 15"/>
</dbReference>
<dbReference type="InterPro" id="IPR014001">
    <property type="entry name" value="Helicase_ATP-bd"/>
</dbReference>
<evidence type="ECO:0000259" key="8">
    <source>
        <dbReference type="PROSITE" id="PS51192"/>
    </source>
</evidence>
<gene>
    <name evidence="11" type="primary">DDX28</name>
</gene>
<evidence type="ECO:0000256" key="4">
    <source>
        <dbReference type="ARBA" id="ARBA00022806"/>
    </source>
</evidence>
<keyword evidence="3" id="KW-0378">Hydrolase</keyword>
<evidence type="ECO:0000256" key="2">
    <source>
        <dbReference type="ARBA" id="ARBA00022741"/>
    </source>
</evidence>
<evidence type="ECO:0000256" key="1">
    <source>
        <dbReference type="ARBA" id="ARBA00012552"/>
    </source>
</evidence>
<dbReference type="Ensembl" id="ENSCPBT00000019421.1">
    <property type="protein sequence ID" value="ENSCPBP00000016421.1"/>
    <property type="gene ID" value="ENSCPBG00000012105.1"/>
</dbReference>
<evidence type="ECO:0000259" key="9">
    <source>
        <dbReference type="PROSITE" id="PS51194"/>
    </source>
</evidence>
<dbReference type="Pfam" id="PF00270">
    <property type="entry name" value="DEAD"/>
    <property type="match status" value="1"/>
</dbReference>
<accession>A0A8C3HDJ4</accession>